<dbReference type="AlphaFoldDB" id="A0AAV7GS40"/>
<dbReference type="Proteomes" id="UP000775213">
    <property type="component" value="Unassembled WGS sequence"/>
</dbReference>
<proteinExistence type="predicted"/>
<keyword evidence="2" id="KW-1185">Reference proteome</keyword>
<gene>
    <name evidence="1" type="ORF">IEQ34_013844</name>
</gene>
<evidence type="ECO:0000313" key="2">
    <source>
        <dbReference type="Proteomes" id="UP000775213"/>
    </source>
</evidence>
<dbReference type="EMBL" id="JAGFBR010000012">
    <property type="protein sequence ID" value="KAH0458529.1"/>
    <property type="molecule type" value="Genomic_DNA"/>
</dbReference>
<organism evidence="1 2">
    <name type="scientific">Dendrobium chrysotoxum</name>
    <name type="common">Orchid</name>
    <dbReference type="NCBI Taxonomy" id="161865"/>
    <lineage>
        <taxon>Eukaryota</taxon>
        <taxon>Viridiplantae</taxon>
        <taxon>Streptophyta</taxon>
        <taxon>Embryophyta</taxon>
        <taxon>Tracheophyta</taxon>
        <taxon>Spermatophyta</taxon>
        <taxon>Magnoliopsida</taxon>
        <taxon>Liliopsida</taxon>
        <taxon>Asparagales</taxon>
        <taxon>Orchidaceae</taxon>
        <taxon>Epidendroideae</taxon>
        <taxon>Malaxideae</taxon>
        <taxon>Dendrobiinae</taxon>
        <taxon>Dendrobium</taxon>
    </lineage>
</organism>
<comment type="caution">
    <text evidence="1">The sequence shown here is derived from an EMBL/GenBank/DDBJ whole genome shotgun (WGS) entry which is preliminary data.</text>
</comment>
<evidence type="ECO:0000313" key="1">
    <source>
        <dbReference type="EMBL" id="KAH0458529.1"/>
    </source>
</evidence>
<sequence>MRCQAIHFRREFQYLKLLRRSDPDGVKVVEKNILHTTKKLAEKVLVNCSLKIKPYLAKLFNGNGATISNYSKIVTDVFQVNSDTSINNEMNASGENQEANNKLSEQFLSDDSSGIYTARR</sequence>
<reference evidence="1 2" key="1">
    <citation type="journal article" date="2021" name="Hortic Res">
        <title>Chromosome-scale assembly of the Dendrobium chrysotoxum genome enhances the understanding of orchid evolution.</title>
        <authorList>
            <person name="Zhang Y."/>
            <person name="Zhang G.Q."/>
            <person name="Zhang D."/>
            <person name="Liu X.D."/>
            <person name="Xu X.Y."/>
            <person name="Sun W.H."/>
            <person name="Yu X."/>
            <person name="Zhu X."/>
            <person name="Wang Z.W."/>
            <person name="Zhao X."/>
            <person name="Zhong W.Y."/>
            <person name="Chen H."/>
            <person name="Yin W.L."/>
            <person name="Huang T."/>
            <person name="Niu S.C."/>
            <person name="Liu Z.J."/>
        </authorList>
    </citation>
    <scope>NUCLEOTIDE SEQUENCE [LARGE SCALE GENOMIC DNA]</scope>
    <source>
        <strain evidence="1">Lindl</strain>
    </source>
</reference>
<accession>A0AAV7GS40</accession>
<protein>
    <submittedName>
        <fullName evidence="1">Uncharacterized protein</fullName>
    </submittedName>
</protein>
<name>A0AAV7GS40_DENCH</name>